<sequence>MRRSSPFCVPTPDSSPTNFETQKLRTMKSTFSVIYYLKRQVVKKDGTVPVMGRITVDGSQTQFSCKLTVDPKLWDTKGGRVTGRSTAALETNRMLDKMRVRINRHYQEIMERDNFVTAEKVKNAFLGLEHRYHTLMQVFRQHNEDYEKQVEAGMKAKGTLLKYRTVYKHMQEFLDIRYHVKDIALKELTPAFISDFEMFLRTDKHCCTNTVWLYVCPLRTMVFIAINNEWLTRDPFREYEIKKEETTRSFLTKDEIRLLMEGKLKNAKQELYRDLYLFCAFTGLSFADMRNLTEENIRTYFDEHEWININRQKTGVVSNIRLLDIANRIIGKYRGLCGDGRIFPVPHYNTCLAGIRAVAKRCGITKHITWHQSRHTAATTIFLSNGVPIETVSSMLGHKSIKTTQIYAKITKEKLNQDMENLAARLNGVEEFAGCTI</sequence>
<dbReference type="GO" id="GO:0015074">
    <property type="term" value="P:DNA integration"/>
    <property type="evidence" value="ECO:0007669"/>
    <property type="project" value="InterPro"/>
</dbReference>
<comment type="caution">
    <text evidence="5">The sequence shown here is derived from an EMBL/GenBank/DDBJ whole genome shotgun (WGS) entry which is preliminary data.</text>
</comment>
<dbReference type="InterPro" id="IPR025269">
    <property type="entry name" value="SAM-like_dom"/>
</dbReference>
<dbReference type="eggNOG" id="COG0582">
    <property type="taxonomic scope" value="Bacteria"/>
</dbReference>
<dbReference type="Proteomes" id="UP000003874">
    <property type="component" value="Unassembled WGS sequence"/>
</dbReference>
<dbReference type="PROSITE" id="PS51898">
    <property type="entry name" value="TYR_RECOMBINASE"/>
    <property type="match status" value="1"/>
</dbReference>
<dbReference type="InterPro" id="IPR011010">
    <property type="entry name" value="DNA_brk_join_enz"/>
</dbReference>
<dbReference type="InterPro" id="IPR050090">
    <property type="entry name" value="Tyrosine_recombinase_XerCD"/>
</dbReference>
<evidence type="ECO:0000313" key="5">
    <source>
        <dbReference type="EMBL" id="EFV05526.1"/>
    </source>
</evidence>
<dbReference type="Pfam" id="PF00589">
    <property type="entry name" value="Phage_integrase"/>
    <property type="match status" value="1"/>
</dbReference>
<gene>
    <name evidence="5" type="ORF">HMPREF9420_0322</name>
</gene>
<dbReference type="Gene3D" id="1.10.443.10">
    <property type="entry name" value="Intergrase catalytic core"/>
    <property type="match status" value="1"/>
</dbReference>
<dbReference type="CDD" id="cd01185">
    <property type="entry name" value="INTN1_C_like"/>
    <property type="match status" value="1"/>
</dbReference>
<dbReference type="Gene3D" id="1.10.150.130">
    <property type="match status" value="1"/>
</dbReference>
<dbReference type="InterPro" id="IPR010998">
    <property type="entry name" value="Integrase_recombinase_N"/>
</dbReference>
<accession>E6MLF5</accession>
<dbReference type="AlphaFoldDB" id="E6MLF5"/>
<evidence type="ECO:0000256" key="2">
    <source>
        <dbReference type="ARBA" id="ARBA00023125"/>
    </source>
</evidence>
<dbReference type="InterPro" id="IPR013762">
    <property type="entry name" value="Integrase-like_cat_sf"/>
</dbReference>
<proteinExistence type="inferred from homology"/>
<evidence type="ECO:0000259" key="4">
    <source>
        <dbReference type="PROSITE" id="PS51898"/>
    </source>
</evidence>
<dbReference type="GO" id="GO:0003677">
    <property type="term" value="F:DNA binding"/>
    <property type="evidence" value="ECO:0007669"/>
    <property type="project" value="UniProtKB-KW"/>
</dbReference>
<evidence type="ECO:0000313" key="6">
    <source>
        <dbReference type="Proteomes" id="UP000003874"/>
    </source>
</evidence>
<dbReference type="EMBL" id="AEQO01000028">
    <property type="protein sequence ID" value="EFV05526.1"/>
    <property type="molecule type" value="Genomic_DNA"/>
</dbReference>
<name>E6MLF5_9BACT</name>
<dbReference type="InterPro" id="IPR035386">
    <property type="entry name" value="Arm-DNA-bind_5"/>
</dbReference>
<reference evidence="5 6" key="1">
    <citation type="submission" date="2010-12" db="EMBL/GenBank/DDBJ databases">
        <authorList>
            <person name="Muzny D."/>
            <person name="Qin X."/>
            <person name="Deng J."/>
            <person name="Jiang H."/>
            <person name="Liu Y."/>
            <person name="Qu J."/>
            <person name="Song X.-Z."/>
            <person name="Zhang L."/>
            <person name="Thornton R."/>
            <person name="Coyle M."/>
            <person name="Francisco L."/>
            <person name="Jackson L."/>
            <person name="Javaid M."/>
            <person name="Korchina V."/>
            <person name="Kovar C."/>
            <person name="Mata R."/>
            <person name="Mathew T."/>
            <person name="Ngo R."/>
            <person name="Nguyen L."/>
            <person name="Nguyen N."/>
            <person name="Okwuonu G."/>
            <person name="Ongeri F."/>
            <person name="Pham C."/>
            <person name="Simmons D."/>
            <person name="Wilczek-Boney K."/>
            <person name="Hale W."/>
            <person name="Jakkamsetti A."/>
            <person name="Pham P."/>
            <person name="Ruth R."/>
            <person name="San Lucas F."/>
            <person name="Warren J."/>
            <person name="Zhang J."/>
            <person name="Zhao Z."/>
            <person name="Zhou C."/>
            <person name="Zhu D."/>
            <person name="Lee S."/>
            <person name="Bess C."/>
            <person name="Blankenburg K."/>
            <person name="Forbes L."/>
            <person name="Fu Q."/>
            <person name="Gubbala S."/>
            <person name="Hirani K."/>
            <person name="Jayaseelan J.C."/>
            <person name="Lara F."/>
            <person name="Munidasa M."/>
            <person name="Palculict T."/>
            <person name="Patil S."/>
            <person name="Pu L.-L."/>
            <person name="Saada N."/>
            <person name="Tang L."/>
            <person name="Weissenberger G."/>
            <person name="Zhu Y."/>
            <person name="Hemphill L."/>
            <person name="Shang Y."/>
            <person name="Youmans B."/>
            <person name="Ayvaz T."/>
            <person name="Ross M."/>
            <person name="Santibanez J."/>
            <person name="Aqrawi P."/>
            <person name="Gross S."/>
            <person name="Joshi V."/>
            <person name="Fowler G."/>
            <person name="Nazareth L."/>
            <person name="Reid J."/>
            <person name="Worley K."/>
            <person name="Petrosino J."/>
            <person name="Highlander S."/>
            <person name="Gibbs R."/>
        </authorList>
    </citation>
    <scope>NUCLEOTIDE SEQUENCE [LARGE SCALE GENOMIC DNA]</scope>
    <source>
        <strain evidence="5 6">DSM 15606</strain>
    </source>
</reference>
<evidence type="ECO:0000256" key="1">
    <source>
        <dbReference type="ARBA" id="ARBA00008857"/>
    </source>
</evidence>
<organism evidence="5 6">
    <name type="scientific">Segatella salivae DSM 15606</name>
    <dbReference type="NCBI Taxonomy" id="888832"/>
    <lineage>
        <taxon>Bacteria</taxon>
        <taxon>Pseudomonadati</taxon>
        <taxon>Bacteroidota</taxon>
        <taxon>Bacteroidia</taxon>
        <taxon>Bacteroidales</taxon>
        <taxon>Prevotellaceae</taxon>
        <taxon>Segatella</taxon>
    </lineage>
</organism>
<dbReference type="GO" id="GO:0006310">
    <property type="term" value="P:DNA recombination"/>
    <property type="evidence" value="ECO:0007669"/>
    <property type="project" value="UniProtKB-KW"/>
</dbReference>
<comment type="similarity">
    <text evidence="1">Belongs to the 'phage' integrase family.</text>
</comment>
<dbReference type="STRING" id="888832.HMPREF9420_0322"/>
<dbReference type="InterPro" id="IPR002104">
    <property type="entry name" value="Integrase_catalytic"/>
</dbReference>
<dbReference type="Pfam" id="PF17293">
    <property type="entry name" value="Arm-DNA-bind_5"/>
    <property type="match status" value="1"/>
</dbReference>
<protein>
    <submittedName>
        <fullName evidence="5">Site-specific recombinase, phage integrase family</fullName>
    </submittedName>
</protein>
<keyword evidence="2" id="KW-0238">DNA-binding</keyword>
<dbReference type="PANTHER" id="PTHR30349">
    <property type="entry name" value="PHAGE INTEGRASE-RELATED"/>
    <property type="match status" value="1"/>
</dbReference>
<evidence type="ECO:0000256" key="3">
    <source>
        <dbReference type="ARBA" id="ARBA00023172"/>
    </source>
</evidence>
<dbReference type="SUPFAM" id="SSF56349">
    <property type="entry name" value="DNA breaking-rejoining enzymes"/>
    <property type="match status" value="1"/>
</dbReference>
<keyword evidence="3" id="KW-0233">DNA recombination</keyword>
<dbReference type="Pfam" id="PF13102">
    <property type="entry name" value="Phage_int_SAM_5"/>
    <property type="match status" value="1"/>
</dbReference>
<dbReference type="HOGENOM" id="CLU_033139_2_0_10"/>
<feature type="domain" description="Tyr recombinase" evidence="4">
    <location>
        <begin position="246"/>
        <end position="420"/>
    </location>
</feature>
<keyword evidence="6" id="KW-1185">Reference proteome</keyword>
<dbReference type="PANTHER" id="PTHR30349:SF64">
    <property type="entry name" value="PROPHAGE INTEGRASE INTD-RELATED"/>
    <property type="match status" value="1"/>
</dbReference>